<comment type="caution">
    <text evidence="1">The sequence shown here is derived from an EMBL/GenBank/DDBJ whole genome shotgun (WGS) entry which is preliminary data.</text>
</comment>
<dbReference type="Gene3D" id="1.10.10.2830">
    <property type="match status" value="1"/>
</dbReference>
<dbReference type="AlphaFoldDB" id="A0A0F9K647"/>
<dbReference type="PANTHER" id="PTHR33375:SF1">
    <property type="entry name" value="CHROMOSOME-PARTITIONING PROTEIN PARB-RELATED"/>
    <property type="match status" value="1"/>
</dbReference>
<dbReference type="EMBL" id="LAZR01009870">
    <property type="protein sequence ID" value="KKM70146.1"/>
    <property type="molecule type" value="Genomic_DNA"/>
</dbReference>
<evidence type="ECO:0000313" key="1">
    <source>
        <dbReference type="EMBL" id="KKM70146.1"/>
    </source>
</evidence>
<name>A0A0F9K647_9ZZZZ</name>
<dbReference type="InterPro" id="IPR050336">
    <property type="entry name" value="Chromosome_partition/occlusion"/>
</dbReference>
<sequence>MKKWTDEELVKLAKKKIDLNKLKDKQVILHPEISKWRSPEKPDLLLLKSLNDRGQIHAVTFRDLGEKGIQLLAGARRYAHMKLLKWTWDEIDTDVREKVSNREALILALEENLVRKDMTPMEQARAINSMLKMRMPMKVVTEIFDKGEGWVRSRKTLFELPKKVRDVFDEKDLDFGYSIPLRKLKGLEEAQMALIEEIVKGKEDGRYYGIDTIEKADEFVTRILKQVKDKEALLAKYGPCPKCGDGTNIHEAFGEDHLLCGECRHAWHGVTKEPWEFFELKQQAREMGFEIEEGAKLKFTPQQIAQMVADKAAEEEAEAGEATEEETLDKNFRSKATLLMLLEPLLKGDNIQKLQIHGENVEIQLIEGHEPGLHFKGLRKDYVDGVNKARIETLTSWGSDDVVKDTHDYVNKISA</sequence>
<protein>
    <recommendedName>
        <fullName evidence="2">ParB/Sulfiredoxin domain-containing protein</fullName>
    </recommendedName>
</protein>
<dbReference type="SUPFAM" id="SSF110849">
    <property type="entry name" value="ParB/Sulfiredoxin"/>
    <property type="match status" value="1"/>
</dbReference>
<gene>
    <name evidence="1" type="ORF">LCGC14_1443600</name>
</gene>
<dbReference type="SUPFAM" id="SSF109709">
    <property type="entry name" value="KorB DNA-binding domain-like"/>
    <property type="match status" value="1"/>
</dbReference>
<accession>A0A0F9K647</accession>
<proteinExistence type="predicted"/>
<dbReference type="InterPro" id="IPR036086">
    <property type="entry name" value="ParB/Sulfiredoxin_sf"/>
</dbReference>
<organism evidence="1">
    <name type="scientific">marine sediment metagenome</name>
    <dbReference type="NCBI Taxonomy" id="412755"/>
    <lineage>
        <taxon>unclassified sequences</taxon>
        <taxon>metagenomes</taxon>
        <taxon>ecological metagenomes</taxon>
    </lineage>
</organism>
<evidence type="ECO:0008006" key="2">
    <source>
        <dbReference type="Google" id="ProtNLM"/>
    </source>
</evidence>
<dbReference type="PANTHER" id="PTHR33375">
    <property type="entry name" value="CHROMOSOME-PARTITIONING PROTEIN PARB-RELATED"/>
    <property type="match status" value="1"/>
</dbReference>
<dbReference type="GO" id="GO:0005694">
    <property type="term" value="C:chromosome"/>
    <property type="evidence" value="ECO:0007669"/>
    <property type="project" value="TreeGrafter"/>
</dbReference>
<dbReference type="GO" id="GO:0007059">
    <property type="term" value="P:chromosome segregation"/>
    <property type="evidence" value="ECO:0007669"/>
    <property type="project" value="TreeGrafter"/>
</dbReference>
<reference evidence="1" key="1">
    <citation type="journal article" date="2015" name="Nature">
        <title>Complex archaea that bridge the gap between prokaryotes and eukaryotes.</title>
        <authorList>
            <person name="Spang A."/>
            <person name="Saw J.H."/>
            <person name="Jorgensen S.L."/>
            <person name="Zaremba-Niedzwiedzka K."/>
            <person name="Martijn J."/>
            <person name="Lind A.E."/>
            <person name="van Eijk R."/>
            <person name="Schleper C."/>
            <person name="Guy L."/>
            <person name="Ettema T.J."/>
        </authorList>
    </citation>
    <scope>NUCLEOTIDE SEQUENCE</scope>
</reference>